<gene>
    <name evidence="3" type="ORF">CLV55_101270</name>
</gene>
<dbReference type="OrthoDB" id="9808622at2"/>
<dbReference type="Gene3D" id="1.25.40.10">
    <property type="entry name" value="Tetratricopeptide repeat domain"/>
    <property type="match status" value="1"/>
</dbReference>
<proteinExistence type="predicted"/>
<keyword evidence="2" id="KW-0472">Membrane</keyword>
<dbReference type="Pfam" id="PF13181">
    <property type="entry name" value="TPR_8"/>
    <property type="match status" value="1"/>
</dbReference>
<keyword evidence="4" id="KW-1185">Reference proteome</keyword>
<name>A0A328YPP7_9FLAO</name>
<keyword evidence="2" id="KW-0812">Transmembrane</keyword>
<dbReference type="InterPro" id="IPR019734">
    <property type="entry name" value="TPR_rpt"/>
</dbReference>
<dbReference type="Proteomes" id="UP000248840">
    <property type="component" value="Unassembled WGS sequence"/>
</dbReference>
<accession>A0A328YPP7</accession>
<evidence type="ECO:0000256" key="2">
    <source>
        <dbReference type="SAM" id="Phobius"/>
    </source>
</evidence>
<dbReference type="PROSITE" id="PS50005">
    <property type="entry name" value="TPR"/>
    <property type="match status" value="1"/>
</dbReference>
<sequence>MATFNKRGYKAPKPKEEKVENTFIEETPEIDTKDSTTAKAFDALDETASKTEEWVARNQKYIIGVIAAAAFVTLGYLSFQKFIVEPKEEDATTDLFVTQNNFQLATDATDAKKQDSLYTLVLKGAEGKQGAPGIAEQFSGTDSGNIANYYAGIASLNLKKYDDAISYLEKFSSKDAFLGSIAIGAIGDAYAQKNDAKKALEMYEKAAHQTTNEFTTPRYLFKAGQTALLLGNKAEALKYFTEIKEKYDATPEAQNIDALIGMAQ</sequence>
<dbReference type="RefSeq" id="WP_112111938.1">
    <property type="nucleotide sequence ID" value="NZ_QLSZ01000001.1"/>
</dbReference>
<protein>
    <submittedName>
        <fullName evidence="3">Tetratricopeptide repeat protein</fullName>
    </submittedName>
</protein>
<dbReference type="SUPFAM" id="SSF48452">
    <property type="entry name" value="TPR-like"/>
    <property type="match status" value="1"/>
</dbReference>
<keyword evidence="1" id="KW-0802">TPR repeat</keyword>
<feature type="repeat" description="TPR" evidence="1">
    <location>
        <begin position="180"/>
        <end position="213"/>
    </location>
</feature>
<keyword evidence="2" id="KW-1133">Transmembrane helix</keyword>
<dbReference type="AlphaFoldDB" id="A0A328YPP7"/>
<dbReference type="InterPro" id="IPR011990">
    <property type="entry name" value="TPR-like_helical_dom_sf"/>
</dbReference>
<evidence type="ECO:0000256" key="1">
    <source>
        <dbReference type="PROSITE-ProRule" id="PRU00339"/>
    </source>
</evidence>
<evidence type="ECO:0000313" key="4">
    <source>
        <dbReference type="Proteomes" id="UP000248840"/>
    </source>
</evidence>
<organism evidence="3 4">
    <name type="scientific">Flavobacterium aciduliphilum</name>
    <dbReference type="NCBI Taxonomy" id="1101402"/>
    <lineage>
        <taxon>Bacteria</taxon>
        <taxon>Pseudomonadati</taxon>
        <taxon>Bacteroidota</taxon>
        <taxon>Flavobacteriia</taxon>
        <taxon>Flavobacteriales</taxon>
        <taxon>Flavobacteriaceae</taxon>
        <taxon>Flavobacterium</taxon>
    </lineage>
</organism>
<feature type="transmembrane region" description="Helical" evidence="2">
    <location>
        <begin position="61"/>
        <end position="79"/>
    </location>
</feature>
<comment type="caution">
    <text evidence="3">The sequence shown here is derived from an EMBL/GenBank/DDBJ whole genome shotgun (WGS) entry which is preliminary data.</text>
</comment>
<dbReference type="EMBL" id="QLSZ01000001">
    <property type="protein sequence ID" value="RAR75570.1"/>
    <property type="molecule type" value="Genomic_DNA"/>
</dbReference>
<reference evidence="3 4" key="1">
    <citation type="submission" date="2018-06" db="EMBL/GenBank/DDBJ databases">
        <title>Genomic Encyclopedia of Archaeal and Bacterial Type Strains, Phase II (KMG-II): from individual species to whole genera.</title>
        <authorList>
            <person name="Goeker M."/>
        </authorList>
    </citation>
    <scope>NUCLEOTIDE SEQUENCE [LARGE SCALE GENOMIC DNA]</scope>
    <source>
        <strain evidence="3 4">DSM 25663</strain>
    </source>
</reference>
<evidence type="ECO:0000313" key="3">
    <source>
        <dbReference type="EMBL" id="RAR75570.1"/>
    </source>
</evidence>